<proteinExistence type="predicted"/>
<dbReference type="InterPro" id="IPR010111">
    <property type="entry name" value="Kynureninase"/>
</dbReference>
<dbReference type="Gene3D" id="3.40.640.10">
    <property type="entry name" value="Type I PLP-dependent aspartate aminotransferase-like (Major domain)"/>
    <property type="match status" value="1"/>
</dbReference>
<dbReference type="PANTHER" id="PTHR14084:SF0">
    <property type="entry name" value="KYNURENINASE"/>
    <property type="match status" value="1"/>
</dbReference>
<dbReference type="Gene3D" id="3.90.1150.10">
    <property type="entry name" value="Aspartate Aminotransferase, domain 1"/>
    <property type="match status" value="1"/>
</dbReference>
<dbReference type="Proteomes" id="UP000535415">
    <property type="component" value="Unassembled WGS sequence"/>
</dbReference>
<dbReference type="GO" id="GO:0016829">
    <property type="term" value="F:lyase activity"/>
    <property type="evidence" value="ECO:0007669"/>
    <property type="project" value="UniProtKB-KW"/>
</dbReference>
<evidence type="ECO:0000313" key="5">
    <source>
        <dbReference type="EMBL" id="MBB5721524.1"/>
    </source>
</evidence>
<dbReference type="InterPro" id="IPR015422">
    <property type="entry name" value="PyrdxlP-dep_Trfase_small"/>
</dbReference>
<keyword evidence="2" id="KW-0378">Hydrolase</keyword>
<evidence type="ECO:0000256" key="1">
    <source>
        <dbReference type="ARBA" id="ARBA00022642"/>
    </source>
</evidence>
<dbReference type="EMBL" id="JACIJM010000003">
    <property type="protein sequence ID" value="MBB5721524.1"/>
    <property type="molecule type" value="Genomic_DNA"/>
</dbReference>
<dbReference type="AlphaFoldDB" id="A0A7W9EXD8"/>
<keyword evidence="5" id="KW-0456">Lyase</keyword>
<dbReference type="GO" id="GO:0030170">
    <property type="term" value="F:pyridoxal phosphate binding"/>
    <property type="evidence" value="ECO:0007669"/>
    <property type="project" value="InterPro"/>
</dbReference>
<protein>
    <submittedName>
        <fullName evidence="5">Selenocysteine lyase/cysteine desulfurase</fullName>
    </submittedName>
</protein>
<evidence type="ECO:0000313" key="6">
    <source>
        <dbReference type="Proteomes" id="UP000535415"/>
    </source>
</evidence>
<gene>
    <name evidence="5" type="ORF">FHS72_001136</name>
</gene>
<dbReference type="InterPro" id="IPR015421">
    <property type="entry name" value="PyrdxlP-dep_Trfase_major"/>
</dbReference>
<comment type="caution">
    <text evidence="5">The sequence shown here is derived from an EMBL/GenBank/DDBJ whole genome shotgun (WGS) entry which is preliminary data.</text>
</comment>
<keyword evidence="6" id="KW-1185">Reference proteome</keyword>
<dbReference type="RefSeq" id="WP_183526874.1">
    <property type="nucleotide sequence ID" value="NZ_JACIJM010000003.1"/>
</dbReference>
<dbReference type="Pfam" id="PF00266">
    <property type="entry name" value="Aminotran_5"/>
    <property type="match status" value="1"/>
</dbReference>
<dbReference type="GO" id="GO:0043420">
    <property type="term" value="P:anthranilate metabolic process"/>
    <property type="evidence" value="ECO:0007669"/>
    <property type="project" value="TreeGrafter"/>
</dbReference>
<evidence type="ECO:0000256" key="3">
    <source>
        <dbReference type="ARBA" id="ARBA00022898"/>
    </source>
</evidence>
<name>A0A7W9EXD8_9RHOB</name>
<accession>A0A7W9EXD8</accession>
<organism evidence="5 6">
    <name type="scientific">Yoonia ponticola</name>
    <dbReference type="NCBI Taxonomy" id="1524255"/>
    <lineage>
        <taxon>Bacteria</taxon>
        <taxon>Pseudomonadati</taxon>
        <taxon>Pseudomonadota</taxon>
        <taxon>Alphaproteobacteria</taxon>
        <taxon>Rhodobacterales</taxon>
        <taxon>Paracoccaceae</taxon>
        <taxon>Yoonia</taxon>
    </lineage>
</organism>
<keyword evidence="3" id="KW-0663">Pyridoxal phosphate</keyword>
<evidence type="ECO:0000256" key="2">
    <source>
        <dbReference type="ARBA" id="ARBA00022801"/>
    </source>
</evidence>
<feature type="domain" description="Aminotransferase class V" evidence="4">
    <location>
        <begin position="72"/>
        <end position="348"/>
    </location>
</feature>
<evidence type="ECO:0000259" key="4">
    <source>
        <dbReference type="Pfam" id="PF00266"/>
    </source>
</evidence>
<dbReference type="PANTHER" id="PTHR14084">
    <property type="entry name" value="KYNURENINASE"/>
    <property type="match status" value="1"/>
</dbReference>
<dbReference type="SUPFAM" id="SSF53383">
    <property type="entry name" value="PLP-dependent transferases"/>
    <property type="match status" value="1"/>
</dbReference>
<sequence length="378" mass="41647">MSALNGGDAYLLYHSIGHYPDKEADLAKELTSFATSWSANNDGQWNDILTKRQKFIDLWAELICAPKGTLTTAENVTSAMMTLIGSLPREMLVGKKVLVAEDGFPSIHFLLTGLADRYGFTLQTVPLRQGAHWIEEDDMIAEWDEDVALALLTWISSTTSHRSDLPRLVEHGRKMGSLIGVDITQGAGLLPYDVSAPEVDFVISTSLKWLCGTPGAGILYVAEKLMPICEPDLRGWFSQDNPFSWDLDKFAFAPDARRFDNGTPSTLSAIASLPALEWRMKQDTNAFIAHNQNLCAMLLEGLEALGLTLATPREVDRRGGSLMLSLPDHIVAAEVVQKLREQQIYMDCRGQTLRMSPGPITTVDGVKRTLAALADILR</sequence>
<keyword evidence="1" id="KW-0662">Pyridine nucleotide biosynthesis</keyword>
<dbReference type="GO" id="GO:0005737">
    <property type="term" value="C:cytoplasm"/>
    <property type="evidence" value="ECO:0007669"/>
    <property type="project" value="InterPro"/>
</dbReference>
<dbReference type="InterPro" id="IPR015424">
    <property type="entry name" value="PyrdxlP-dep_Trfase"/>
</dbReference>
<dbReference type="InterPro" id="IPR000192">
    <property type="entry name" value="Aminotrans_V_dom"/>
</dbReference>
<dbReference type="GO" id="GO:0009435">
    <property type="term" value="P:NAD+ biosynthetic process"/>
    <property type="evidence" value="ECO:0007669"/>
    <property type="project" value="InterPro"/>
</dbReference>
<dbReference type="GO" id="GO:0019441">
    <property type="term" value="P:L-tryptophan catabolic process to kynurenine"/>
    <property type="evidence" value="ECO:0007669"/>
    <property type="project" value="TreeGrafter"/>
</dbReference>
<reference evidence="5 6" key="1">
    <citation type="submission" date="2020-08" db="EMBL/GenBank/DDBJ databases">
        <title>Genomic Encyclopedia of Type Strains, Phase IV (KMG-IV): sequencing the most valuable type-strain genomes for metagenomic binning, comparative biology and taxonomic classification.</title>
        <authorList>
            <person name="Goeker M."/>
        </authorList>
    </citation>
    <scope>NUCLEOTIDE SEQUENCE [LARGE SCALE GENOMIC DNA]</scope>
    <source>
        <strain evidence="5 6">DSM 101064</strain>
    </source>
</reference>
<dbReference type="GO" id="GO:0030429">
    <property type="term" value="F:kynureninase activity"/>
    <property type="evidence" value="ECO:0007669"/>
    <property type="project" value="InterPro"/>
</dbReference>